<evidence type="ECO:0000313" key="3">
    <source>
        <dbReference type="Proteomes" id="UP000799777"/>
    </source>
</evidence>
<dbReference type="InterPro" id="IPR056632">
    <property type="entry name" value="DUF7730"/>
</dbReference>
<name>A0A9P4HCC0_9PLEO</name>
<evidence type="ECO:0000259" key="1">
    <source>
        <dbReference type="Pfam" id="PF24864"/>
    </source>
</evidence>
<reference evidence="2" key="1">
    <citation type="journal article" date="2020" name="Stud. Mycol.">
        <title>101 Dothideomycetes genomes: a test case for predicting lifestyles and emergence of pathogens.</title>
        <authorList>
            <person name="Haridas S."/>
            <person name="Albert R."/>
            <person name="Binder M."/>
            <person name="Bloem J."/>
            <person name="Labutti K."/>
            <person name="Salamov A."/>
            <person name="Andreopoulos B."/>
            <person name="Baker S."/>
            <person name="Barry K."/>
            <person name="Bills G."/>
            <person name="Bluhm B."/>
            <person name="Cannon C."/>
            <person name="Castanera R."/>
            <person name="Culley D."/>
            <person name="Daum C."/>
            <person name="Ezra D."/>
            <person name="Gonzalez J."/>
            <person name="Henrissat B."/>
            <person name="Kuo A."/>
            <person name="Liang C."/>
            <person name="Lipzen A."/>
            <person name="Lutzoni F."/>
            <person name="Magnuson J."/>
            <person name="Mondo S."/>
            <person name="Nolan M."/>
            <person name="Ohm R."/>
            <person name="Pangilinan J."/>
            <person name="Park H.-J."/>
            <person name="Ramirez L."/>
            <person name="Alfaro M."/>
            <person name="Sun H."/>
            <person name="Tritt A."/>
            <person name="Yoshinaga Y."/>
            <person name="Zwiers L.-H."/>
            <person name="Turgeon B."/>
            <person name="Goodwin S."/>
            <person name="Spatafora J."/>
            <person name="Crous P."/>
            <person name="Grigoriev I."/>
        </authorList>
    </citation>
    <scope>NUCLEOTIDE SEQUENCE</scope>
    <source>
        <strain evidence="2">CBS 110217</strain>
    </source>
</reference>
<accession>A0A9P4HCC0</accession>
<dbReference type="OrthoDB" id="4757095at2759"/>
<gene>
    <name evidence="2" type="ORF">EK21DRAFT_87967</name>
</gene>
<organism evidence="2 3">
    <name type="scientific">Setomelanomma holmii</name>
    <dbReference type="NCBI Taxonomy" id="210430"/>
    <lineage>
        <taxon>Eukaryota</taxon>
        <taxon>Fungi</taxon>
        <taxon>Dikarya</taxon>
        <taxon>Ascomycota</taxon>
        <taxon>Pezizomycotina</taxon>
        <taxon>Dothideomycetes</taxon>
        <taxon>Pleosporomycetidae</taxon>
        <taxon>Pleosporales</taxon>
        <taxon>Pleosporineae</taxon>
        <taxon>Phaeosphaeriaceae</taxon>
        <taxon>Setomelanomma</taxon>
    </lineage>
</organism>
<comment type="caution">
    <text evidence="2">The sequence shown here is derived from an EMBL/GenBank/DDBJ whole genome shotgun (WGS) entry which is preliminary data.</text>
</comment>
<dbReference type="PANTHER" id="PTHR38790">
    <property type="entry name" value="2EXR DOMAIN-CONTAINING PROTEIN-RELATED"/>
    <property type="match status" value="1"/>
</dbReference>
<protein>
    <recommendedName>
        <fullName evidence="1">DUF7730 domain-containing protein</fullName>
    </recommendedName>
</protein>
<dbReference type="PANTHER" id="PTHR38790:SF9">
    <property type="entry name" value="F-BOX DOMAIN-CONTAINING PROTEIN"/>
    <property type="match status" value="1"/>
</dbReference>
<evidence type="ECO:0000313" key="2">
    <source>
        <dbReference type="EMBL" id="KAF2031467.1"/>
    </source>
</evidence>
<dbReference type="Pfam" id="PF24864">
    <property type="entry name" value="DUF7730"/>
    <property type="match status" value="1"/>
</dbReference>
<sequence length="285" mass="33258">MRSFFYTAVTGVYDRAMSNKTRKREDRKEQWRTNCRTIWNARLPPNCYQDNSFFKKLPLELRRLVYTYDLSGEQLYVEVMNEDKHFNAQTGREKEPPFRLRCLAAQDLLAFPASCKLAPLETAHYFYSFNTFQISGITALICFQRSLPTRYFQAIQSLHLQYSYPQAREMIQGFLEGIPPYDSSSWSLAWKQISTMRRLTNLRVDIVLWTRWIEAAYEDLLLSVVATVRDVENVEVYASWAAIVPADVEGAKVWPFTLRRGSIYRDEGNGKFSLGIESMDESQPN</sequence>
<dbReference type="EMBL" id="ML978180">
    <property type="protein sequence ID" value="KAF2031467.1"/>
    <property type="molecule type" value="Genomic_DNA"/>
</dbReference>
<dbReference type="Proteomes" id="UP000799777">
    <property type="component" value="Unassembled WGS sequence"/>
</dbReference>
<keyword evidence="3" id="KW-1185">Reference proteome</keyword>
<proteinExistence type="predicted"/>
<dbReference type="AlphaFoldDB" id="A0A9P4HCC0"/>
<feature type="domain" description="DUF7730" evidence="1">
    <location>
        <begin position="50"/>
        <end position="241"/>
    </location>
</feature>